<dbReference type="AlphaFoldDB" id="A0AAW4WM90"/>
<dbReference type="Proteomes" id="UP001197847">
    <property type="component" value="Unassembled WGS sequence"/>
</dbReference>
<dbReference type="Pfam" id="PF19866">
    <property type="entry name" value="DUF6339"/>
    <property type="match status" value="1"/>
</dbReference>
<organism evidence="1 2">
    <name type="scientific">Agathobacter rectalis</name>
    <dbReference type="NCBI Taxonomy" id="39491"/>
    <lineage>
        <taxon>Bacteria</taxon>
        <taxon>Bacillati</taxon>
        <taxon>Bacillota</taxon>
        <taxon>Clostridia</taxon>
        <taxon>Lachnospirales</taxon>
        <taxon>Lachnospiraceae</taxon>
        <taxon>Agathobacter</taxon>
    </lineage>
</organism>
<gene>
    <name evidence="1" type="ORF">LK487_12145</name>
</gene>
<dbReference type="InterPro" id="IPR045920">
    <property type="entry name" value="DUF6339"/>
</dbReference>
<dbReference type="EMBL" id="JAJFBX010000019">
    <property type="protein sequence ID" value="MCC2747769.1"/>
    <property type="molecule type" value="Genomic_DNA"/>
</dbReference>
<comment type="caution">
    <text evidence="1">The sequence shown here is derived from an EMBL/GenBank/DDBJ whole genome shotgun (WGS) entry which is preliminary data.</text>
</comment>
<protein>
    <submittedName>
        <fullName evidence="1">Uncharacterized protein</fullName>
    </submittedName>
</protein>
<reference evidence="1" key="1">
    <citation type="submission" date="2021-10" db="EMBL/GenBank/DDBJ databases">
        <title>Collection of gut derived symbiotic bacterial strains cultured from healthy donors.</title>
        <authorList>
            <person name="Lin H."/>
            <person name="Littmann E."/>
            <person name="Claire K."/>
            <person name="Pamer E."/>
        </authorList>
    </citation>
    <scope>NUCLEOTIDE SEQUENCE</scope>
    <source>
        <strain evidence="1">MSK.22.92</strain>
    </source>
</reference>
<sequence>MSKINVKFLTDEALATIKANLDKFTKIVKENPSDSSSFIAELPEECFVEKKYPIEDFELEVDGDGDYSKVDVDNAITLYEHLCCLPKHVLGDERFWMWLILEKCYAATIQAMPMESGKKIIADHWLFGQGRRRGLMFGALSRAYYRVQLTKDDTLEDAYELTKFATQNYMRYREFTWRGYSNNKTIVTGALKGEKKAIAKYGDTIETIKDYYPSIAKHISQLGSVMLLDFMREDYILDSVLAFCDSLAEANNIMPIK</sequence>
<proteinExistence type="predicted"/>
<dbReference type="RefSeq" id="WP_173849266.1">
    <property type="nucleotide sequence ID" value="NZ_DAWEFX010000019.1"/>
</dbReference>
<evidence type="ECO:0000313" key="2">
    <source>
        <dbReference type="Proteomes" id="UP001197847"/>
    </source>
</evidence>
<accession>A0AAW4WM90</accession>
<evidence type="ECO:0000313" key="1">
    <source>
        <dbReference type="EMBL" id="MCC2747769.1"/>
    </source>
</evidence>
<name>A0AAW4WM90_9FIRM</name>